<dbReference type="GO" id="GO:0005737">
    <property type="term" value="C:cytoplasm"/>
    <property type="evidence" value="ECO:0007669"/>
    <property type="project" value="InterPro"/>
</dbReference>
<evidence type="ECO:0000256" key="2">
    <source>
        <dbReference type="ARBA" id="ARBA00023277"/>
    </source>
</evidence>
<evidence type="ECO:0000256" key="1">
    <source>
        <dbReference type="ARBA" id="ARBA00023235"/>
    </source>
</evidence>
<proteinExistence type="predicted"/>
<keyword evidence="1 4" id="KW-0413">Isomerase</keyword>
<dbReference type="OrthoDB" id="5838738at2"/>
<dbReference type="GO" id="GO:0006004">
    <property type="term" value="P:fucose metabolic process"/>
    <property type="evidence" value="ECO:0007669"/>
    <property type="project" value="InterPro"/>
</dbReference>
<dbReference type="Proteomes" id="UP000264141">
    <property type="component" value="Unassembled WGS sequence"/>
</dbReference>
<sequence>MKPVTLGVILGNRGFFPDHLCVTGRKTILKVLEAEGFRTVILDENATKAAGSIVTIQDAQQCADLFKQHRDEIDGVLITLPNFGEERAIANALRWSGLDVPVLVHAFPDDITRMTIADRRDSFCGKMSTCNNLTQYGIKFSLTTLHTVDPESESFRNDLRRFAAVCRVVRGLRGARLGAIGARPAAFNTVRYSEKLLERAGISVDTLDLSEVFGRASRIKSDSPKLKAKLEAMQAYVPAGNTPSEALVRMAKLGVVIDDWMAENQLVASALQCWTAMEEFYGVVPCTLMSMMSNNLVPSACETDIAGVVGMLALALASGKPSAIVDWNNNYGDDPDKGVIFHCSNLPKDLFLESSVSVEDAPRMDYQAIIAGTVGKESTFGTIVGRLKAVPFTYCRVSTDDYNGRILAYLGEGHLTDDTLKTFGGYGVVQIPNFQKLLAYICENGFEHHVAVNPALVADAVNEAFTKYLGWSVYHHKG</sequence>
<protein>
    <submittedName>
        <fullName evidence="4">Fucose isomerase</fullName>
    </submittedName>
</protein>
<dbReference type="PANTHER" id="PTHR36120:SF1">
    <property type="entry name" value="L-FUCOSE ISOMERASE C-TERMINAL DOMAIN-CONTAINING PROTEIN"/>
    <property type="match status" value="1"/>
</dbReference>
<evidence type="ECO:0000313" key="4">
    <source>
        <dbReference type="EMBL" id="HCE18069.1"/>
    </source>
</evidence>
<dbReference type="InterPro" id="IPR009015">
    <property type="entry name" value="Fucose_isomerase_N/cen_sf"/>
</dbReference>
<evidence type="ECO:0000259" key="3">
    <source>
        <dbReference type="Pfam" id="PF02952"/>
    </source>
</evidence>
<dbReference type="RefSeq" id="WP_062192768.1">
    <property type="nucleotide sequence ID" value="NZ_DF967965.1"/>
</dbReference>
<organism evidence="4 5">
    <name type="scientific">Anaerolinea thermolimosa</name>
    <dbReference type="NCBI Taxonomy" id="229919"/>
    <lineage>
        <taxon>Bacteria</taxon>
        <taxon>Bacillati</taxon>
        <taxon>Chloroflexota</taxon>
        <taxon>Anaerolineae</taxon>
        <taxon>Anaerolineales</taxon>
        <taxon>Anaerolineaceae</taxon>
        <taxon>Anaerolinea</taxon>
    </lineage>
</organism>
<dbReference type="Pfam" id="PF02952">
    <property type="entry name" value="Fucose_iso_C"/>
    <property type="match status" value="1"/>
</dbReference>
<dbReference type="SUPFAM" id="SSF53743">
    <property type="entry name" value="FucI/AraA N-terminal and middle domains"/>
    <property type="match status" value="1"/>
</dbReference>
<gene>
    <name evidence="4" type="ORF">DEQ80_09435</name>
</gene>
<dbReference type="AlphaFoldDB" id="A0A3D1JHL5"/>
<dbReference type="GO" id="GO:0008736">
    <property type="term" value="F:L-fucose isomerase activity"/>
    <property type="evidence" value="ECO:0007669"/>
    <property type="project" value="InterPro"/>
</dbReference>
<dbReference type="InterPro" id="IPR015888">
    <property type="entry name" value="Fuc_isomerase_C"/>
</dbReference>
<reference evidence="4 5" key="1">
    <citation type="journal article" date="2018" name="Nat. Biotechnol.">
        <title>A standardized bacterial taxonomy based on genome phylogeny substantially revises the tree of life.</title>
        <authorList>
            <person name="Parks D.H."/>
            <person name="Chuvochina M."/>
            <person name="Waite D.W."/>
            <person name="Rinke C."/>
            <person name="Skarshewski A."/>
            <person name="Chaumeil P.A."/>
            <person name="Hugenholtz P."/>
        </authorList>
    </citation>
    <scope>NUCLEOTIDE SEQUENCE [LARGE SCALE GENOMIC DNA]</scope>
    <source>
        <strain evidence="4">UBA8781</strain>
    </source>
</reference>
<keyword evidence="2" id="KW-0119">Carbohydrate metabolism</keyword>
<comment type="caution">
    <text evidence="4">The sequence shown here is derived from an EMBL/GenBank/DDBJ whole genome shotgun (WGS) entry which is preliminary data.</text>
</comment>
<dbReference type="STRING" id="229919.GCA_001050195_01922"/>
<name>A0A3D1JHL5_9CHLR</name>
<dbReference type="EMBL" id="DPBP01000037">
    <property type="protein sequence ID" value="HCE18069.1"/>
    <property type="molecule type" value="Genomic_DNA"/>
</dbReference>
<dbReference type="PANTHER" id="PTHR36120">
    <property type="entry name" value="FUCOSE ISOMERASE"/>
    <property type="match status" value="1"/>
</dbReference>
<feature type="domain" description="L-fucose isomerase C-terminal" evidence="3">
    <location>
        <begin position="341"/>
        <end position="475"/>
    </location>
</feature>
<accession>A0A3D1JHL5</accession>
<evidence type="ECO:0000313" key="5">
    <source>
        <dbReference type="Proteomes" id="UP000264141"/>
    </source>
</evidence>